<evidence type="ECO:0000256" key="1">
    <source>
        <dbReference type="ARBA" id="ARBA00022801"/>
    </source>
</evidence>
<dbReference type="SUPFAM" id="SSF53474">
    <property type="entry name" value="alpha/beta-Hydrolases"/>
    <property type="match status" value="1"/>
</dbReference>
<proteinExistence type="predicted"/>
<dbReference type="RefSeq" id="WP_116420141.1">
    <property type="nucleotide sequence ID" value="NZ_NBXC01000042.1"/>
</dbReference>
<dbReference type="Pfam" id="PF12697">
    <property type="entry name" value="Abhydrolase_6"/>
    <property type="match status" value="1"/>
</dbReference>
<evidence type="ECO:0000259" key="2">
    <source>
        <dbReference type="Pfam" id="PF12697"/>
    </source>
</evidence>
<dbReference type="GO" id="GO:0016020">
    <property type="term" value="C:membrane"/>
    <property type="evidence" value="ECO:0007669"/>
    <property type="project" value="TreeGrafter"/>
</dbReference>
<comment type="caution">
    <text evidence="3">The sequence shown here is derived from an EMBL/GenBank/DDBJ whole genome shotgun (WGS) entry which is preliminary data.</text>
</comment>
<dbReference type="InterPro" id="IPR050266">
    <property type="entry name" value="AB_hydrolase_sf"/>
</dbReference>
<evidence type="ECO:0000313" key="4">
    <source>
        <dbReference type="Proteomes" id="UP000257080"/>
    </source>
</evidence>
<dbReference type="PANTHER" id="PTHR43798">
    <property type="entry name" value="MONOACYLGLYCEROL LIPASE"/>
    <property type="match status" value="1"/>
</dbReference>
<organism evidence="3 4">
    <name type="scientific">Subtercola boreus</name>
    <dbReference type="NCBI Taxonomy" id="120213"/>
    <lineage>
        <taxon>Bacteria</taxon>
        <taxon>Bacillati</taxon>
        <taxon>Actinomycetota</taxon>
        <taxon>Actinomycetes</taxon>
        <taxon>Micrococcales</taxon>
        <taxon>Microbacteriaceae</taxon>
        <taxon>Subtercola</taxon>
    </lineage>
</organism>
<gene>
    <name evidence="3" type="ORF">B7R25_17210</name>
</gene>
<name>A0A3E0W672_9MICO</name>
<protein>
    <recommendedName>
        <fullName evidence="2">AB hydrolase-1 domain-containing protein</fullName>
    </recommendedName>
</protein>
<dbReference type="Gene3D" id="3.40.50.1820">
    <property type="entry name" value="alpha/beta hydrolase"/>
    <property type="match status" value="1"/>
</dbReference>
<dbReference type="InterPro" id="IPR000073">
    <property type="entry name" value="AB_hydrolase_1"/>
</dbReference>
<dbReference type="GO" id="GO:0016787">
    <property type="term" value="F:hydrolase activity"/>
    <property type="evidence" value="ECO:0007669"/>
    <property type="project" value="UniProtKB-KW"/>
</dbReference>
<dbReference type="Proteomes" id="UP000257080">
    <property type="component" value="Unassembled WGS sequence"/>
</dbReference>
<keyword evidence="1" id="KW-0378">Hydrolase</keyword>
<dbReference type="InterPro" id="IPR029058">
    <property type="entry name" value="AB_hydrolase_fold"/>
</dbReference>
<dbReference type="PANTHER" id="PTHR43798:SF31">
    <property type="entry name" value="AB HYDROLASE SUPERFAMILY PROTEIN YCLE"/>
    <property type="match status" value="1"/>
</dbReference>
<dbReference type="EMBL" id="NBXE01000081">
    <property type="protein sequence ID" value="RFA24211.1"/>
    <property type="molecule type" value="Genomic_DNA"/>
</dbReference>
<dbReference type="AlphaFoldDB" id="A0A3E0W672"/>
<sequence length="252" mass="26549">MTSSPFTEVSELGAGRPVLVLHGGGGPFTTALLVQHLAESARVIAPTHPGFNGTARDPRITTVRDLADAYATYLIERDLRNVLVVGSSVGGWVATELALGSAADRISGIVPINAAGFEVESHPARDIRGMSPQELAQYSFHDPSKLRLPPPTPEGVAIAQGNAATLAALSVDSDPKLMKRVHAITIPTLVIWGESDRIVDLGYGRAFAAAIPGSEFVHIPDSGHLPYLENPTAVFAALAPFSPHTQELKSAQ</sequence>
<evidence type="ECO:0000313" key="3">
    <source>
        <dbReference type="EMBL" id="RFA24211.1"/>
    </source>
</evidence>
<accession>A0A3E0W672</accession>
<reference evidence="3 4" key="1">
    <citation type="submission" date="2017-04" db="EMBL/GenBank/DDBJ databases">
        <title>Comparative genome analysis of Subtercola boreus.</title>
        <authorList>
            <person name="Cho Y.-J."/>
            <person name="Cho A."/>
            <person name="Kim O.-S."/>
            <person name="Lee J.-I."/>
        </authorList>
    </citation>
    <scope>NUCLEOTIDE SEQUENCE [LARGE SCALE GENOMIC DNA]</scope>
    <source>
        <strain evidence="3 4">P28004</strain>
    </source>
</reference>
<dbReference type="PRINTS" id="PR00111">
    <property type="entry name" value="ABHYDROLASE"/>
</dbReference>
<feature type="domain" description="AB hydrolase-1" evidence="2">
    <location>
        <begin position="18"/>
        <end position="237"/>
    </location>
</feature>
<dbReference type="OrthoDB" id="3249793at2"/>